<dbReference type="KEGG" id="dph:EHF33_15860"/>
<keyword evidence="3" id="KW-1185">Reference proteome</keyword>
<dbReference type="Proteomes" id="UP000276417">
    <property type="component" value="Chromosome 2"/>
</dbReference>
<feature type="region of interest" description="Disordered" evidence="1">
    <location>
        <begin position="168"/>
        <end position="195"/>
    </location>
</feature>
<organism evidence="2 3">
    <name type="scientific">Deinococcus psychrotolerans</name>
    <dbReference type="NCBI Taxonomy" id="2489213"/>
    <lineage>
        <taxon>Bacteria</taxon>
        <taxon>Thermotogati</taxon>
        <taxon>Deinococcota</taxon>
        <taxon>Deinococci</taxon>
        <taxon>Deinococcales</taxon>
        <taxon>Deinococcaceae</taxon>
        <taxon>Deinococcus</taxon>
    </lineage>
</organism>
<name>A0A3G8YJ97_9DEIO</name>
<evidence type="ECO:0000256" key="1">
    <source>
        <dbReference type="SAM" id="MobiDB-lite"/>
    </source>
</evidence>
<accession>A0A3G8YJ97</accession>
<gene>
    <name evidence="2" type="ORF">EHF33_15860</name>
</gene>
<dbReference type="AlphaFoldDB" id="A0A3G8YJ97"/>
<dbReference type="OrthoDB" id="55890at2"/>
<evidence type="ECO:0000313" key="3">
    <source>
        <dbReference type="Proteomes" id="UP000276417"/>
    </source>
</evidence>
<evidence type="ECO:0000313" key="2">
    <source>
        <dbReference type="EMBL" id="AZI44357.1"/>
    </source>
</evidence>
<sequence>MNKSAWLAALLWCETVAAQDDTAFKWVTKPGKGLQMAQIDSIYYDGYLTTTVTGTMFQEDTMLLLKDGTFYSGLQVSPADLNVAASRKNEPDEWGKWKRQGQKVLVQDPDTGKWDEISGFKVVPAAPNERIKITAQAASSVSFGGFGGFSSFNTLIFNKDGTFERSGMTVGGSGSAQATGGVSVASTKTSGKDGCSSATSVSSTAAAGGSSNSNSSCGKDNQGRYKLDGYTAEFRDASGKTQRLLFFFWEKDKKHLFIGDATFSAE</sequence>
<dbReference type="RefSeq" id="WP_124873918.1">
    <property type="nucleotide sequence ID" value="NZ_CP034184.1"/>
</dbReference>
<reference evidence="2 3" key="1">
    <citation type="submission" date="2018-11" db="EMBL/GenBank/DDBJ databases">
        <title>Deinococcus shelandsis sp. nov., isolated from South Shetland Islands soil of Antarctica.</title>
        <authorList>
            <person name="Tian J."/>
        </authorList>
    </citation>
    <scope>NUCLEOTIDE SEQUENCE [LARGE SCALE GENOMIC DNA]</scope>
    <source>
        <strain evidence="2 3">S14-83T</strain>
    </source>
</reference>
<dbReference type="EMBL" id="CP034184">
    <property type="protein sequence ID" value="AZI44357.1"/>
    <property type="molecule type" value="Genomic_DNA"/>
</dbReference>
<feature type="compositionally biased region" description="Polar residues" evidence="1">
    <location>
        <begin position="175"/>
        <end position="189"/>
    </location>
</feature>
<proteinExistence type="predicted"/>
<protein>
    <submittedName>
        <fullName evidence="2">Uncharacterized protein</fullName>
    </submittedName>
</protein>